<dbReference type="Proteomes" id="UP001210380">
    <property type="component" value="Unassembled WGS sequence"/>
</dbReference>
<evidence type="ECO:0000256" key="8">
    <source>
        <dbReference type="SAM" id="Phobius"/>
    </source>
</evidence>
<keyword evidence="7 8" id="KW-0472">Membrane</keyword>
<dbReference type="EMBL" id="JAQGLA010000007">
    <property type="protein sequence ID" value="MDA3625136.1"/>
    <property type="molecule type" value="Genomic_DNA"/>
</dbReference>
<evidence type="ECO:0000256" key="2">
    <source>
        <dbReference type="ARBA" id="ARBA00009904"/>
    </source>
</evidence>
<dbReference type="PANTHER" id="PTHR11629">
    <property type="entry name" value="VACUOLAR PROTON ATPASES"/>
    <property type="match status" value="1"/>
</dbReference>
<feature type="transmembrane region" description="Helical" evidence="8">
    <location>
        <begin position="173"/>
        <end position="201"/>
    </location>
</feature>
<feature type="transmembrane region" description="Helical" evidence="8">
    <location>
        <begin position="398"/>
        <end position="421"/>
    </location>
</feature>
<evidence type="ECO:0000313" key="9">
    <source>
        <dbReference type="EMBL" id="MDA3625136.1"/>
    </source>
</evidence>
<organism evidence="9 10">
    <name type="scientific">Saccharopolyspora oryzae</name>
    <dbReference type="NCBI Taxonomy" id="2997343"/>
    <lineage>
        <taxon>Bacteria</taxon>
        <taxon>Bacillati</taxon>
        <taxon>Actinomycetota</taxon>
        <taxon>Actinomycetes</taxon>
        <taxon>Pseudonocardiales</taxon>
        <taxon>Pseudonocardiaceae</taxon>
        <taxon>Saccharopolyspora</taxon>
    </lineage>
</organism>
<keyword evidence="5 8" id="KW-1133">Transmembrane helix</keyword>
<name>A0ABT4UTT9_9PSEU</name>
<feature type="transmembrane region" description="Helical" evidence="8">
    <location>
        <begin position="213"/>
        <end position="232"/>
    </location>
</feature>
<evidence type="ECO:0000256" key="6">
    <source>
        <dbReference type="ARBA" id="ARBA00023065"/>
    </source>
</evidence>
<evidence type="ECO:0000313" key="10">
    <source>
        <dbReference type="Proteomes" id="UP001210380"/>
    </source>
</evidence>
<evidence type="ECO:0000256" key="3">
    <source>
        <dbReference type="ARBA" id="ARBA00022448"/>
    </source>
</evidence>
<keyword evidence="3" id="KW-0813">Transport</keyword>
<dbReference type="InterPro" id="IPR002490">
    <property type="entry name" value="V-ATPase_116kDa_su"/>
</dbReference>
<keyword evidence="10" id="KW-1185">Reference proteome</keyword>
<comment type="subcellular location">
    <subcellularLocation>
        <location evidence="1">Membrane</location>
        <topology evidence="1">Multi-pass membrane protein</topology>
    </subcellularLocation>
</comment>
<comment type="caution">
    <text evidence="9">The sequence shown here is derived from an EMBL/GenBank/DDBJ whole genome shotgun (WGS) entry which is preliminary data.</text>
</comment>
<feature type="transmembrane region" description="Helical" evidence="8">
    <location>
        <begin position="286"/>
        <end position="310"/>
    </location>
</feature>
<feature type="transmembrane region" description="Helical" evidence="8">
    <location>
        <begin position="252"/>
        <end position="274"/>
    </location>
</feature>
<protein>
    <submittedName>
        <fullName evidence="9">ATPase</fullName>
    </submittedName>
</protein>
<evidence type="ECO:0000256" key="5">
    <source>
        <dbReference type="ARBA" id="ARBA00022989"/>
    </source>
</evidence>
<sequence length="461" mass="47097">MSWREAVLPVRMQRVAVLAPADSLREVLVRVAGAGVVQFEPGGEAEQRLHRAGGGEVAPKLAAQRPDLDLLERTGRADLLAGEAELEGHSAIAVRRGSVAGLAGWCARPDLPGLAEDLAAIGGAVVPLPAPRGVDPPTSLRAGGAVRRSFSGVVRTYGTVAYPDVDPTLPAGVAYVLMFGMMFGDLGHGLLLVLAGVLLAFGRPSRLAKWRHVWPFVTGAGATGAVFGLLYGEFFGPTGVVPVLWLAPLAEPIRLLTSAVAVGAVLLAAAYAVAIVNRWREGGPQLAVYASSGIAGAALLLGIGCVAGGLYLSSGVLAAVGGGVAVVGVLLAGAGYYATTSGGAAGALQSGVQAFDAVVRVGSNLVSFARLAAFGLTHAALGWLVWQGTTALFGAGPLGVLAAIGLFAAGNALAFALEALVAGIQALRLEFYELFSRVFAVEGRPFQPWHVPVVEFPEEEP</sequence>
<evidence type="ECO:0000256" key="4">
    <source>
        <dbReference type="ARBA" id="ARBA00022692"/>
    </source>
</evidence>
<proteinExistence type="inferred from homology"/>
<gene>
    <name evidence="9" type="ORF">OU415_06800</name>
</gene>
<feature type="transmembrane region" description="Helical" evidence="8">
    <location>
        <begin position="368"/>
        <end position="386"/>
    </location>
</feature>
<keyword evidence="6" id="KW-0406">Ion transport</keyword>
<comment type="similarity">
    <text evidence="2">Belongs to the V-ATPase 116 kDa subunit family.</text>
</comment>
<keyword evidence="4 8" id="KW-0812">Transmembrane</keyword>
<evidence type="ECO:0000256" key="1">
    <source>
        <dbReference type="ARBA" id="ARBA00004141"/>
    </source>
</evidence>
<accession>A0ABT4UTT9</accession>
<evidence type="ECO:0000256" key="7">
    <source>
        <dbReference type="ARBA" id="ARBA00023136"/>
    </source>
</evidence>
<dbReference type="PANTHER" id="PTHR11629:SF63">
    <property type="entry name" value="V-TYPE PROTON ATPASE SUBUNIT A"/>
    <property type="match status" value="1"/>
</dbReference>
<dbReference type="RefSeq" id="WP_270947716.1">
    <property type="nucleotide sequence ID" value="NZ_JAQGLA010000007.1"/>
</dbReference>
<feature type="transmembrane region" description="Helical" evidence="8">
    <location>
        <begin position="316"/>
        <end position="338"/>
    </location>
</feature>
<reference evidence="9 10" key="1">
    <citation type="submission" date="2022-11" db="EMBL/GenBank/DDBJ databases">
        <title>Draft genome sequence of Saccharopolyspora sp. WRP15-2 isolated from rhizosphere soils of wild rice in Thailand.</title>
        <authorList>
            <person name="Duangmal K."/>
            <person name="Kammanee S."/>
            <person name="Muangham S."/>
        </authorList>
    </citation>
    <scope>NUCLEOTIDE SEQUENCE [LARGE SCALE GENOMIC DNA]</scope>
    <source>
        <strain evidence="9 10">WRP15-2</strain>
    </source>
</reference>
<dbReference type="Pfam" id="PF01496">
    <property type="entry name" value="V_ATPase_I"/>
    <property type="match status" value="1"/>
</dbReference>